<proteinExistence type="predicted"/>
<feature type="transmembrane region" description="Helical" evidence="1">
    <location>
        <begin position="12"/>
        <end position="36"/>
    </location>
</feature>
<name>A0AAF3FRW9_9BILA</name>
<dbReference type="WBParaSite" id="MBELARI_LOCUS9458.1">
    <property type="protein sequence ID" value="MBELARI_LOCUS9458.1"/>
    <property type="gene ID" value="MBELARI_LOCUS9458"/>
</dbReference>
<keyword evidence="2" id="KW-1185">Reference proteome</keyword>
<keyword evidence="1" id="KW-0472">Membrane</keyword>
<dbReference type="Proteomes" id="UP000887575">
    <property type="component" value="Unassembled WGS sequence"/>
</dbReference>
<organism evidence="2 3">
    <name type="scientific">Mesorhabditis belari</name>
    <dbReference type="NCBI Taxonomy" id="2138241"/>
    <lineage>
        <taxon>Eukaryota</taxon>
        <taxon>Metazoa</taxon>
        <taxon>Ecdysozoa</taxon>
        <taxon>Nematoda</taxon>
        <taxon>Chromadorea</taxon>
        <taxon>Rhabditida</taxon>
        <taxon>Rhabditina</taxon>
        <taxon>Rhabditomorpha</taxon>
        <taxon>Rhabditoidea</taxon>
        <taxon>Rhabditidae</taxon>
        <taxon>Mesorhabditinae</taxon>
        <taxon>Mesorhabditis</taxon>
    </lineage>
</organism>
<evidence type="ECO:0000256" key="1">
    <source>
        <dbReference type="SAM" id="Phobius"/>
    </source>
</evidence>
<keyword evidence="1" id="KW-0812">Transmembrane</keyword>
<evidence type="ECO:0000313" key="2">
    <source>
        <dbReference type="Proteomes" id="UP000887575"/>
    </source>
</evidence>
<sequence length="330" mass="38494">MNFSTWFQQQYFIVQLCYCLSIPCLLLNIFGIYVILYKAPIEMRKMSQVITYWVDLNFRRERCYKKLKFPQIVGSSLDLYLKIIGTACYDVINRHIVIRYYGIMSFFKVNDRVQMTIFFFLIGQIGFSSNCLHLSALAKILPETYKFHSFYKIGCLLSLINLIVFLAGGGDYYVFDQAHVSDNPTEHMLIFVNDGETYFNFIILLFAIIAYSITIAALFIEKNYFKSVEEQMSSTTKHKLHSYLKNSVIQTCVPLITLLPAIFNIIVLYLRNDKGDDQDLLVLISMLIMSLYGNITVITTFLLYQPYRAYFYSFCLTIYPKKKRQTITSA</sequence>
<reference evidence="3" key="1">
    <citation type="submission" date="2024-02" db="UniProtKB">
        <authorList>
            <consortium name="WormBaseParasite"/>
        </authorList>
    </citation>
    <scope>IDENTIFICATION</scope>
</reference>
<dbReference type="InterPro" id="IPR019422">
    <property type="entry name" value="7TM_GPCR_serpentine_rcpt_Srh"/>
</dbReference>
<accession>A0AAF3FRW9</accession>
<feature type="transmembrane region" description="Helical" evidence="1">
    <location>
        <begin position="198"/>
        <end position="220"/>
    </location>
</feature>
<feature type="transmembrane region" description="Helical" evidence="1">
    <location>
        <begin position="117"/>
        <end position="138"/>
    </location>
</feature>
<evidence type="ECO:0000313" key="3">
    <source>
        <dbReference type="WBParaSite" id="MBELARI_LOCUS9458.1"/>
    </source>
</evidence>
<keyword evidence="1" id="KW-1133">Transmembrane helix</keyword>
<protein>
    <submittedName>
        <fullName evidence="3">Uncharacterized protein</fullName>
    </submittedName>
</protein>
<dbReference type="AlphaFoldDB" id="A0AAF3FRW9"/>
<feature type="transmembrane region" description="Helical" evidence="1">
    <location>
        <begin position="282"/>
        <end position="304"/>
    </location>
</feature>
<dbReference type="Pfam" id="PF10318">
    <property type="entry name" value="7TM_GPCR_Srh"/>
    <property type="match status" value="1"/>
</dbReference>
<feature type="transmembrane region" description="Helical" evidence="1">
    <location>
        <begin position="150"/>
        <end position="175"/>
    </location>
</feature>
<feature type="transmembrane region" description="Helical" evidence="1">
    <location>
        <begin position="247"/>
        <end position="270"/>
    </location>
</feature>